<evidence type="ECO:0000256" key="3">
    <source>
        <dbReference type="ARBA" id="ARBA00010982"/>
    </source>
</evidence>
<comment type="similarity">
    <text evidence="3 13">Belongs to the thiolase-like superfamily. Thiolase family.</text>
</comment>
<keyword evidence="7" id="KW-0443">Lipid metabolism</keyword>
<gene>
    <name evidence="16" type="ORF">ECU06_0940</name>
</gene>
<dbReference type="NCBIfam" id="TIGR01930">
    <property type="entry name" value="AcCoA-C-Actrans"/>
    <property type="match status" value="1"/>
</dbReference>
<evidence type="ECO:0000256" key="7">
    <source>
        <dbReference type="ARBA" id="ARBA00023098"/>
    </source>
</evidence>
<feature type="active site" description="Acyl-thioester intermediate" evidence="12">
    <location>
        <position position="92"/>
    </location>
</feature>
<evidence type="ECO:0000256" key="2">
    <source>
        <dbReference type="ARBA" id="ARBA00004872"/>
    </source>
</evidence>
<evidence type="ECO:0000256" key="12">
    <source>
        <dbReference type="PIRSR" id="PIRSR000429-1"/>
    </source>
</evidence>
<comment type="catalytic activity">
    <reaction evidence="11">
        <text>an acyl-CoA + acetyl-CoA = a 3-oxoacyl-CoA + CoA</text>
        <dbReference type="Rhea" id="RHEA:21564"/>
        <dbReference type="ChEBI" id="CHEBI:57287"/>
        <dbReference type="ChEBI" id="CHEBI:57288"/>
        <dbReference type="ChEBI" id="CHEBI:58342"/>
        <dbReference type="ChEBI" id="CHEBI:90726"/>
        <dbReference type="EC" id="2.3.1.16"/>
    </reaction>
</comment>
<dbReference type="EC" id="2.3.1.16" evidence="10"/>
<dbReference type="Pfam" id="PF02803">
    <property type="entry name" value="Thiolase_C"/>
    <property type="match status" value="1"/>
</dbReference>
<evidence type="ECO:0000256" key="13">
    <source>
        <dbReference type="RuleBase" id="RU003557"/>
    </source>
</evidence>
<dbReference type="AlphaFoldDB" id="M1KKB8"/>
<dbReference type="GO" id="GO:0006635">
    <property type="term" value="P:fatty acid beta-oxidation"/>
    <property type="evidence" value="ECO:0007669"/>
    <property type="project" value="TreeGrafter"/>
</dbReference>
<keyword evidence="9 13" id="KW-0012">Acyltransferase</keyword>
<dbReference type="GO" id="GO:0003988">
    <property type="term" value="F:acetyl-CoA C-acyltransferase activity"/>
    <property type="evidence" value="ECO:0007669"/>
    <property type="project" value="UniProtKB-EC"/>
</dbReference>
<evidence type="ECO:0000259" key="15">
    <source>
        <dbReference type="Pfam" id="PF02803"/>
    </source>
</evidence>
<dbReference type="InterPro" id="IPR020610">
    <property type="entry name" value="Thiolase_AS"/>
</dbReference>
<feature type="active site" description="Proton acceptor" evidence="12">
    <location>
        <position position="366"/>
    </location>
</feature>
<reference evidence="16" key="1">
    <citation type="journal article" date="2013" name="Eukaryot. Cell">
        <title>Extremely Reduced Levels of Heterozygosity in the Vertebrate Pathogen Encephalitozoon cuniculi.</title>
        <authorList>
            <person name="Selman M."/>
            <person name="Sak B."/>
            <person name="Kvac M."/>
            <person name="Farinelli L."/>
            <person name="Weiss L.M."/>
            <person name="Corradi N."/>
        </authorList>
    </citation>
    <scope>NUCLEOTIDE SEQUENCE</scope>
</reference>
<protein>
    <recommendedName>
        <fullName evidence="10">acetyl-CoA C-acyltransferase</fullName>
        <ecNumber evidence="10">2.3.1.16</ecNumber>
    </recommendedName>
</protein>
<dbReference type="PANTHER" id="PTHR43853">
    <property type="entry name" value="3-KETOACYL-COA THIOLASE, PEROXISOMAL"/>
    <property type="match status" value="1"/>
</dbReference>
<dbReference type="GO" id="GO:0005777">
    <property type="term" value="C:peroxisome"/>
    <property type="evidence" value="ECO:0007669"/>
    <property type="project" value="UniProtKB-SubCell"/>
</dbReference>
<dbReference type="InterPro" id="IPR020617">
    <property type="entry name" value="Thiolase_C"/>
</dbReference>
<organism evidence="16">
    <name type="scientific">Encephalitozoon cuniculi</name>
    <name type="common">Microsporidian parasite</name>
    <dbReference type="NCBI Taxonomy" id="6035"/>
    <lineage>
        <taxon>Eukaryota</taxon>
        <taxon>Fungi</taxon>
        <taxon>Fungi incertae sedis</taxon>
        <taxon>Microsporidia</taxon>
        <taxon>Unikaryonidae</taxon>
        <taxon>Encephalitozoon</taxon>
    </lineage>
</organism>
<comment type="subcellular location">
    <subcellularLocation>
        <location evidence="1">Peroxisome</location>
    </subcellularLocation>
</comment>
<dbReference type="CDD" id="cd00751">
    <property type="entry name" value="thiolase"/>
    <property type="match status" value="1"/>
</dbReference>
<dbReference type="InterPro" id="IPR020616">
    <property type="entry name" value="Thiolase_N"/>
</dbReference>
<dbReference type="SUPFAM" id="SSF53901">
    <property type="entry name" value="Thiolase-like"/>
    <property type="match status" value="2"/>
</dbReference>
<dbReference type="Gene3D" id="3.40.47.10">
    <property type="match status" value="2"/>
</dbReference>
<evidence type="ECO:0000256" key="9">
    <source>
        <dbReference type="ARBA" id="ARBA00023315"/>
    </source>
</evidence>
<dbReference type="InterPro" id="IPR016039">
    <property type="entry name" value="Thiolase-like"/>
</dbReference>
<dbReference type="VEuPathDB" id="MicrosporidiaDB:AEWQ_060870"/>
<keyword evidence="4 13" id="KW-0808">Transferase</keyword>
<keyword evidence="5" id="KW-0276">Fatty acid metabolism</keyword>
<evidence type="ECO:0000256" key="6">
    <source>
        <dbReference type="ARBA" id="ARBA00022946"/>
    </source>
</evidence>
<evidence type="ECO:0000313" key="16">
    <source>
        <dbReference type="EMBL" id="AGE95691.1"/>
    </source>
</evidence>
<dbReference type="PROSITE" id="PS00099">
    <property type="entry name" value="THIOLASE_3"/>
    <property type="match status" value="1"/>
</dbReference>
<feature type="domain" description="Thiolase C-terminal" evidence="15">
    <location>
        <begin position="257"/>
        <end position="378"/>
    </location>
</feature>
<sequence>MISHEDVVVVGALRTPIGRATRGKLRSLRNDELVTAAIRGIIEKTGIDPRLIEEVILGHCLSSMEGNVAARMGALRAGVPVETPVMIINRLCGSGLESVGLIAEKIRSGRIEIGLAGGFESMTSYGLPKEYTLSRGGACEDAEDCMLTLGEVSEMLGKTHGVTRSEADEYAVTSQKRALEATKKGHFLAEIIPMRVGDETVERDEGIRETSLGTIESLKPVFRQDGVCTSANSSQLSDGASAVLLMKRRRADELGLPVVAEFIDCIAVGLKPRDMGLGPVVAIEKLLKRNELEKDQISYFEINEAFASQVLCCLRKLQIGEDRVNRYGGSIALGHPIGASGARIVCTLLSVMKNEALEGYGVASLCVGAGHGVAALFRRAAGSKPQDIKNT</sequence>
<evidence type="ECO:0000256" key="11">
    <source>
        <dbReference type="ARBA" id="ARBA00047605"/>
    </source>
</evidence>
<evidence type="ECO:0000256" key="8">
    <source>
        <dbReference type="ARBA" id="ARBA00023140"/>
    </source>
</evidence>
<proteinExistence type="inferred from homology"/>
<dbReference type="InterPro" id="IPR020613">
    <property type="entry name" value="Thiolase_CS"/>
</dbReference>
<dbReference type="PROSITE" id="PS00098">
    <property type="entry name" value="THIOLASE_1"/>
    <property type="match status" value="1"/>
</dbReference>
<comment type="pathway">
    <text evidence="2">Lipid metabolism; fatty acid metabolism.</text>
</comment>
<evidence type="ECO:0000256" key="1">
    <source>
        <dbReference type="ARBA" id="ARBA00004275"/>
    </source>
</evidence>
<dbReference type="GO" id="GO:0010124">
    <property type="term" value="P:phenylacetate catabolic process"/>
    <property type="evidence" value="ECO:0007669"/>
    <property type="project" value="TreeGrafter"/>
</dbReference>
<feature type="active site" description="Proton acceptor" evidence="12">
    <location>
        <position position="335"/>
    </location>
</feature>
<evidence type="ECO:0000259" key="14">
    <source>
        <dbReference type="Pfam" id="PF00108"/>
    </source>
</evidence>
<keyword evidence="8" id="KW-0576">Peroxisome</keyword>
<dbReference type="PIRSF" id="PIRSF000429">
    <property type="entry name" value="Ac-CoA_Ac_transf"/>
    <property type="match status" value="1"/>
</dbReference>
<dbReference type="VEuPathDB" id="MicrosporidiaDB:ECU06_0940"/>
<dbReference type="VEuPathDB" id="MicrosporidiaDB:M970_060880"/>
<accession>M1KKB8</accession>
<dbReference type="InterPro" id="IPR002155">
    <property type="entry name" value="Thiolase"/>
</dbReference>
<dbReference type="VEuPathDB" id="MicrosporidiaDB:AEWR_060880"/>
<dbReference type="InterPro" id="IPR050215">
    <property type="entry name" value="Thiolase-like_sf_Thiolase"/>
</dbReference>
<keyword evidence="6" id="KW-0809">Transit peptide</keyword>
<evidence type="ECO:0000256" key="4">
    <source>
        <dbReference type="ARBA" id="ARBA00022679"/>
    </source>
</evidence>
<evidence type="ECO:0000256" key="10">
    <source>
        <dbReference type="ARBA" id="ARBA00024073"/>
    </source>
</evidence>
<name>M1KKB8_ENCCN</name>
<dbReference type="PROSITE" id="PS00737">
    <property type="entry name" value="THIOLASE_2"/>
    <property type="match status" value="1"/>
</dbReference>
<dbReference type="EMBL" id="KC513609">
    <property type="protein sequence ID" value="AGE95691.1"/>
    <property type="molecule type" value="Genomic_DNA"/>
</dbReference>
<dbReference type="PANTHER" id="PTHR43853:SF8">
    <property type="entry name" value="3-KETOACYL-COA THIOLASE, PEROXISOMAL"/>
    <property type="match status" value="1"/>
</dbReference>
<dbReference type="InterPro" id="IPR020615">
    <property type="entry name" value="Thiolase_acyl_enz_int_AS"/>
</dbReference>
<feature type="domain" description="Thiolase N-terminal" evidence="14">
    <location>
        <begin position="7"/>
        <end position="248"/>
    </location>
</feature>
<dbReference type="Pfam" id="PF00108">
    <property type="entry name" value="Thiolase_N"/>
    <property type="match status" value="1"/>
</dbReference>
<evidence type="ECO:0000256" key="5">
    <source>
        <dbReference type="ARBA" id="ARBA00022832"/>
    </source>
</evidence>
<dbReference type="VEuPathDB" id="MicrosporidiaDB:AEWD_060900"/>